<comment type="function">
    <text evidence="4">IF-3 binds to the 30S ribosomal subunit and shifts the equilibrium between 70S ribosomes and their 50S and 30S subunits in favor of the free subunits, thus enhancing the availability of 30S subunits on which protein synthesis initiation begins.</text>
</comment>
<evidence type="ECO:0000313" key="8">
    <source>
        <dbReference type="EMBL" id="PIQ69866.1"/>
    </source>
</evidence>
<organism evidence="8 9">
    <name type="scientific">Candidatus Shapirobacteria bacterium CG11_big_fil_rev_8_21_14_0_20_40_12</name>
    <dbReference type="NCBI Taxonomy" id="1974889"/>
    <lineage>
        <taxon>Bacteria</taxon>
        <taxon>Candidatus Shapironibacteriota</taxon>
    </lineage>
</organism>
<comment type="caution">
    <text evidence="8">The sequence shown here is derived from an EMBL/GenBank/DDBJ whole genome shotgun (WGS) entry which is preliminary data.</text>
</comment>
<evidence type="ECO:0000259" key="6">
    <source>
        <dbReference type="Pfam" id="PF00707"/>
    </source>
</evidence>
<dbReference type="PANTHER" id="PTHR10938">
    <property type="entry name" value="TRANSLATION INITIATION FACTOR IF-3"/>
    <property type="match status" value="1"/>
</dbReference>
<dbReference type="Pfam" id="PF05198">
    <property type="entry name" value="IF3_N"/>
    <property type="match status" value="1"/>
</dbReference>
<dbReference type="InterPro" id="IPR001288">
    <property type="entry name" value="Translation_initiation_fac_3"/>
</dbReference>
<dbReference type="InterPro" id="IPR036788">
    <property type="entry name" value="T_IF-3_C_sf"/>
</dbReference>
<dbReference type="GO" id="GO:0043022">
    <property type="term" value="F:ribosome binding"/>
    <property type="evidence" value="ECO:0007669"/>
    <property type="project" value="TreeGrafter"/>
</dbReference>
<evidence type="ECO:0000256" key="5">
    <source>
        <dbReference type="NCBIfam" id="TIGR00168"/>
    </source>
</evidence>
<dbReference type="GO" id="GO:0003743">
    <property type="term" value="F:translation initiation factor activity"/>
    <property type="evidence" value="ECO:0007669"/>
    <property type="project" value="UniProtKB-UniRule"/>
</dbReference>
<dbReference type="Gene3D" id="3.10.20.80">
    <property type="entry name" value="Translation initiation factor 3 (IF-3), N-terminal domain"/>
    <property type="match status" value="1"/>
</dbReference>
<comment type="similarity">
    <text evidence="1 4">Belongs to the IF-3 family.</text>
</comment>
<reference evidence="8 9" key="1">
    <citation type="submission" date="2017-09" db="EMBL/GenBank/DDBJ databases">
        <title>Depth-based differentiation of microbial function through sediment-hosted aquifers and enrichment of novel symbionts in the deep terrestrial subsurface.</title>
        <authorList>
            <person name="Probst A.J."/>
            <person name="Ladd B."/>
            <person name="Jarett J.K."/>
            <person name="Geller-Mcgrath D.E."/>
            <person name="Sieber C.M."/>
            <person name="Emerson J.B."/>
            <person name="Anantharaman K."/>
            <person name="Thomas B.C."/>
            <person name="Malmstrom R."/>
            <person name="Stieglmeier M."/>
            <person name="Klingl A."/>
            <person name="Woyke T."/>
            <person name="Ryan C.M."/>
            <person name="Banfield J.F."/>
        </authorList>
    </citation>
    <scope>NUCLEOTIDE SEQUENCE [LARGE SCALE GENOMIC DNA]</scope>
    <source>
        <strain evidence="8">CG11_big_fil_rev_8_21_14_0_20_40_12</strain>
    </source>
</reference>
<keyword evidence="2 4" id="KW-0396">Initiation factor</keyword>
<sequence>MAKYYKINQFIQAKEVRVVSEEGSQVGVMPIFNAIQKAREAGVDLVEVAPGAKPPVCKIIDFKKFKYIEAKKEQEEKKAQKGGDIKEVQLSPFIAKNDFQNRIKKTREFIEENNKVKVRVRFKGREMNKKDFGFRLIEEMAHELEGIAGKENEAKFFGREISVIFGPQRKK</sequence>
<dbReference type="GO" id="GO:0032790">
    <property type="term" value="P:ribosome disassembly"/>
    <property type="evidence" value="ECO:0007669"/>
    <property type="project" value="TreeGrafter"/>
</dbReference>
<dbReference type="Gene3D" id="3.30.110.10">
    <property type="entry name" value="Translation initiation factor 3 (IF-3), C-terminal domain"/>
    <property type="match status" value="1"/>
</dbReference>
<evidence type="ECO:0000256" key="3">
    <source>
        <dbReference type="ARBA" id="ARBA00022917"/>
    </source>
</evidence>
<evidence type="ECO:0000313" key="9">
    <source>
        <dbReference type="Proteomes" id="UP000231371"/>
    </source>
</evidence>
<dbReference type="SUPFAM" id="SSF55200">
    <property type="entry name" value="Translation initiation factor IF3, C-terminal domain"/>
    <property type="match status" value="1"/>
</dbReference>
<comment type="subcellular location">
    <subcellularLocation>
        <location evidence="4">Cytoplasm</location>
    </subcellularLocation>
</comment>
<dbReference type="Proteomes" id="UP000231371">
    <property type="component" value="Unassembled WGS sequence"/>
</dbReference>
<gene>
    <name evidence="4" type="primary">infC</name>
    <name evidence="8" type="ORF">COV89_03460</name>
</gene>
<evidence type="ECO:0000259" key="7">
    <source>
        <dbReference type="Pfam" id="PF05198"/>
    </source>
</evidence>
<name>A0A2H0KF51_9BACT</name>
<dbReference type="EMBL" id="PCVI01000055">
    <property type="protein sequence ID" value="PIQ69866.1"/>
    <property type="molecule type" value="Genomic_DNA"/>
</dbReference>
<dbReference type="InterPro" id="IPR036787">
    <property type="entry name" value="T_IF-3_N_sf"/>
</dbReference>
<dbReference type="AlphaFoldDB" id="A0A2H0KF51"/>
<proteinExistence type="inferred from homology"/>
<dbReference type="FunFam" id="3.10.20.80:FF:000001">
    <property type="entry name" value="Translation initiation factor IF-3"/>
    <property type="match status" value="1"/>
</dbReference>
<evidence type="ECO:0000256" key="2">
    <source>
        <dbReference type="ARBA" id="ARBA00022540"/>
    </source>
</evidence>
<evidence type="ECO:0000256" key="4">
    <source>
        <dbReference type="HAMAP-Rule" id="MF_00080"/>
    </source>
</evidence>
<evidence type="ECO:0000256" key="1">
    <source>
        <dbReference type="ARBA" id="ARBA00005439"/>
    </source>
</evidence>
<dbReference type="InterPro" id="IPR019815">
    <property type="entry name" value="Translation_initiation_fac_3_C"/>
</dbReference>
<dbReference type="InterPro" id="IPR019814">
    <property type="entry name" value="Translation_initiation_fac_3_N"/>
</dbReference>
<feature type="domain" description="Translation initiation factor 3 N-terminal" evidence="7">
    <location>
        <begin position="7"/>
        <end position="75"/>
    </location>
</feature>
<feature type="domain" description="Translation initiation factor 3 C-terminal" evidence="6">
    <location>
        <begin position="84"/>
        <end position="167"/>
    </location>
</feature>
<dbReference type="SUPFAM" id="SSF54364">
    <property type="entry name" value="Translation initiation factor IF3, N-terminal domain"/>
    <property type="match status" value="1"/>
</dbReference>
<dbReference type="GO" id="GO:0016020">
    <property type="term" value="C:membrane"/>
    <property type="evidence" value="ECO:0007669"/>
    <property type="project" value="TreeGrafter"/>
</dbReference>
<dbReference type="HAMAP" id="MF_00080">
    <property type="entry name" value="IF_3"/>
    <property type="match status" value="1"/>
</dbReference>
<keyword evidence="4" id="KW-0963">Cytoplasm</keyword>
<dbReference type="GO" id="GO:0005829">
    <property type="term" value="C:cytosol"/>
    <property type="evidence" value="ECO:0007669"/>
    <property type="project" value="TreeGrafter"/>
</dbReference>
<dbReference type="Pfam" id="PF00707">
    <property type="entry name" value="IF3_C"/>
    <property type="match status" value="1"/>
</dbReference>
<accession>A0A2H0KF51</accession>
<keyword evidence="3 4" id="KW-0648">Protein biosynthesis</keyword>
<dbReference type="NCBIfam" id="TIGR00168">
    <property type="entry name" value="infC"/>
    <property type="match status" value="1"/>
</dbReference>
<dbReference type="PANTHER" id="PTHR10938:SF0">
    <property type="entry name" value="TRANSLATION INITIATION FACTOR IF-3, MITOCHONDRIAL"/>
    <property type="match status" value="1"/>
</dbReference>
<protein>
    <recommendedName>
        <fullName evidence="4 5">Translation initiation factor IF-3</fullName>
    </recommendedName>
</protein>
<comment type="subunit">
    <text evidence="4">Monomer.</text>
</comment>